<reference evidence="1" key="1">
    <citation type="submission" date="2020-03" db="EMBL/GenBank/DDBJ databases">
        <title>The deep terrestrial virosphere.</title>
        <authorList>
            <person name="Holmfeldt K."/>
            <person name="Nilsson E."/>
            <person name="Simone D."/>
            <person name="Lopez-Fernandez M."/>
            <person name="Wu X."/>
            <person name="de Brujin I."/>
            <person name="Lundin D."/>
            <person name="Andersson A."/>
            <person name="Bertilsson S."/>
            <person name="Dopson M."/>
        </authorList>
    </citation>
    <scope>NUCLEOTIDE SEQUENCE</scope>
    <source>
        <strain evidence="1">MM171A00909</strain>
        <strain evidence="2">MM171B00623</strain>
    </source>
</reference>
<protein>
    <recommendedName>
        <fullName evidence="3">KOW domain-containing protein</fullName>
    </recommendedName>
</protein>
<name>A0A6M3LWP1_9ZZZZ</name>
<dbReference type="EMBL" id="MT143852">
    <property type="protein sequence ID" value="QJB03588.1"/>
    <property type="molecule type" value="Genomic_DNA"/>
</dbReference>
<accession>A0A6M3LWP1</accession>
<evidence type="ECO:0008006" key="3">
    <source>
        <dbReference type="Google" id="ProtNLM"/>
    </source>
</evidence>
<proteinExistence type="predicted"/>
<dbReference type="EMBL" id="MT143666">
    <property type="protein sequence ID" value="QJA99776.1"/>
    <property type="molecule type" value="Genomic_DNA"/>
</dbReference>
<organism evidence="1">
    <name type="scientific">viral metagenome</name>
    <dbReference type="NCBI Taxonomy" id="1070528"/>
    <lineage>
        <taxon>unclassified sequences</taxon>
        <taxon>metagenomes</taxon>
        <taxon>organismal metagenomes</taxon>
    </lineage>
</organism>
<evidence type="ECO:0000313" key="2">
    <source>
        <dbReference type="EMBL" id="QJB03588.1"/>
    </source>
</evidence>
<gene>
    <name evidence="1" type="ORF">MM171A00909_0020</name>
    <name evidence="2" type="ORF">MM171B00623_0025</name>
</gene>
<dbReference type="AlphaFoldDB" id="A0A6M3LWP1"/>
<sequence length="63" mass="6947">MRPKKGDLVELWSRGRGHAKEGKVAAVAETGVHFIIETASKKMRFVGLSGIKRIISKIDPESE</sequence>
<evidence type="ECO:0000313" key="1">
    <source>
        <dbReference type="EMBL" id="QJA99776.1"/>
    </source>
</evidence>